<reference evidence="2" key="1">
    <citation type="journal article" date="2019" name="Sci. Rep.">
        <title>Draft genome of Tanacetum cinerariifolium, the natural source of mosquito coil.</title>
        <authorList>
            <person name="Yamashiro T."/>
            <person name="Shiraishi A."/>
            <person name="Satake H."/>
            <person name="Nakayama K."/>
        </authorList>
    </citation>
    <scope>NUCLEOTIDE SEQUENCE</scope>
</reference>
<sequence>NPIPQYEIEARGPPSASPSRAEVVVPEHADDASTSTVDDANEESASEAPDAQSVQMEDVATHVSQDMPDASTSTPVPESPP</sequence>
<proteinExistence type="predicted"/>
<evidence type="ECO:0000256" key="1">
    <source>
        <dbReference type="SAM" id="MobiDB-lite"/>
    </source>
</evidence>
<gene>
    <name evidence="2" type="ORF">Tci_932002</name>
</gene>
<feature type="non-terminal residue" evidence="2">
    <location>
        <position position="1"/>
    </location>
</feature>
<feature type="non-terminal residue" evidence="2">
    <location>
        <position position="81"/>
    </location>
</feature>
<accession>A0A699XLB8</accession>
<comment type="caution">
    <text evidence="2">The sequence shown here is derived from an EMBL/GenBank/DDBJ whole genome shotgun (WGS) entry which is preliminary data.</text>
</comment>
<organism evidence="2">
    <name type="scientific">Tanacetum cinerariifolium</name>
    <name type="common">Dalmatian daisy</name>
    <name type="synonym">Chrysanthemum cinerariifolium</name>
    <dbReference type="NCBI Taxonomy" id="118510"/>
    <lineage>
        <taxon>Eukaryota</taxon>
        <taxon>Viridiplantae</taxon>
        <taxon>Streptophyta</taxon>
        <taxon>Embryophyta</taxon>
        <taxon>Tracheophyta</taxon>
        <taxon>Spermatophyta</taxon>
        <taxon>Magnoliopsida</taxon>
        <taxon>eudicotyledons</taxon>
        <taxon>Gunneridae</taxon>
        <taxon>Pentapetalae</taxon>
        <taxon>asterids</taxon>
        <taxon>campanulids</taxon>
        <taxon>Asterales</taxon>
        <taxon>Asteraceae</taxon>
        <taxon>Asteroideae</taxon>
        <taxon>Anthemideae</taxon>
        <taxon>Anthemidinae</taxon>
        <taxon>Tanacetum</taxon>
    </lineage>
</organism>
<name>A0A699XLB8_TANCI</name>
<feature type="region of interest" description="Disordered" evidence="1">
    <location>
        <begin position="1"/>
        <end position="81"/>
    </location>
</feature>
<evidence type="ECO:0000313" key="2">
    <source>
        <dbReference type="EMBL" id="GFD60033.1"/>
    </source>
</evidence>
<protein>
    <submittedName>
        <fullName evidence="2">Uncharacterized protein</fullName>
    </submittedName>
</protein>
<feature type="compositionally biased region" description="Polar residues" evidence="1">
    <location>
        <begin position="70"/>
        <end position="81"/>
    </location>
</feature>
<dbReference type="EMBL" id="BKCJ011872624">
    <property type="protein sequence ID" value="GFD60033.1"/>
    <property type="molecule type" value="Genomic_DNA"/>
</dbReference>
<dbReference type="AlphaFoldDB" id="A0A699XLB8"/>